<evidence type="ECO:0000313" key="2">
    <source>
        <dbReference type="EMBL" id="OAS16662.1"/>
    </source>
</evidence>
<gene>
    <name evidence="2" type="ORF">A8708_07280</name>
</gene>
<reference evidence="2 3" key="1">
    <citation type="submission" date="2016-05" db="EMBL/GenBank/DDBJ databases">
        <title>Paenibacillus sp. 1ZS3-15 nov., isolated from the rhizosphere soil.</title>
        <authorList>
            <person name="Zhang X.X."/>
            <person name="Zhang J."/>
        </authorList>
    </citation>
    <scope>NUCLEOTIDE SEQUENCE [LARGE SCALE GENOMIC DNA]</scope>
    <source>
        <strain evidence="2 3">1ZS3-15</strain>
    </source>
</reference>
<dbReference type="Proteomes" id="UP000078454">
    <property type="component" value="Unassembled WGS sequence"/>
</dbReference>
<dbReference type="OrthoDB" id="8595425at2"/>
<dbReference type="STRING" id="1850517.A8708_07280"/>
<dbReference type="InterPro" id="IPR025438">
    <property type="entry name" value="DUF4180"/>
</dbReference>
<protein>
    <submittedName>
        <fullName evidence="2">Cytoplasmic protein</fullName>
    </submittedName>
</protein>
<feature type="domain" description="DUF4180" evidence="1">
    <location>
        <begin position="10"/>
        <end position="117"/>
    </location>
</feature>
<dbReference type="Pfam" id="PF13788">
    <property type="entry name" value="DUF4180"/>
    <property type="match status" value="1"/>
</dbReference>
<evidence type="ECO:0000259" key="1">
    <source>
        <dbReference type="Pfam" id="PF13788"/>
    </source>
</evidence>
<dbReference type="EMBL" id="LYPB01000074">
    <property type="protein sequence ID" value="OAS16662.1"/>
    <property type="molecule type" value="Genomic_DNA"/>
</dbReference>
<accession>A0A198A699</accession>
<dbReference type="AlphaFoldDB" id="A0A198A699"/>
<name>A0A198A699_9BACL</name>
<evidence type="ECO:0000313" key="3">
    <source>
        <dbReference type="Proteomes" id="UP000078454"/>
    </source>
</evidence>
<organism evidence="2 3">
    <name type="scientific">Paenibacillus oryzisoli</name>
    <dbReference type="NCBI Taxonomy" id="1850517"/>
    <lineage>
        <taxon>Bacteria</taxon>
        <taxon>Bacillati</taxon>
        <taxon>Bacillota</taxon>
        <taxon>Bacilli</taxon>
        <taxon>Bacillales</taxon>
        <taxon>Paenibacillaceae</taxon>
        <taxon>Paenibacillus</taxon>
    </lineage>
</organism>
<dbReference type="RefSeq" id="WP_068666753.1">
    <property type="nucleotide sequence ID" value="NZ_LYPB01000074.1"/>
</dbReference>
<proteinExistence type="predicted"/>
<sequence>MNTSINQRGDSQVAIVESTDILISSEQDALDLMASVQYLTGCNKFIINQWNVTEDFFELKTKLAGDVLQKYTNYQIKMAVIGEFEQYNSKSLRDFIYECNHGKQFFFVADEQAALDALHGVK</sequence>
<comment type="caution">
    <text evidence="2">The sequence shown here is derived from an EMBL/GenBank/DDBJ whole genome shotgun (WGS) entry which is preliminary data.</text>
</comment>
<keyword evidence="3" id="KW-1185">Reference proteome</keyword>